<evidence type="ECO:0000313" key="2">
    <source>
        <dbReference type="EMBL" id="QHQ35213.1"/>
    </source>
</evidence>
<protein>
    <submittedName>
        <fullName evidence="2">Uncharacterized protein</fullName>
    </submittedName>
</protein>
<dbReference type="EMBL" id="CP046620">
    <property type="protein sequence ID" value="QHQ35213.1"/>
    <property type="molecule type" value="Genomic_DNA"/>
</dbReference>
<name>A0A6P1T0P2_9RHOB</name>
<dbReference type="Proteomes" id="UP000464495">
    <property type="component" value="Chromosome"/>
</dbReference>
<accession>A0A6P1T0P2</accession>
<feature type="region of interest" description="Disordered" evidence="1">
    <location>
        <begin position="84"/>
        <end position="106"/>
    </location>
</feature>
<proteinExistence type="predicted"/>
<gene>
    <name evidence="2" type="ORF">GO499_08380</name>
</gene>
<dbReference type="KEGG" id="amaq:GO499_08380"/>
<dbReference type="RefSeq" id="WP_161861778.1">
    <property type="nucleotide sequence ID" value="NZ_CP046620.1"/>
</dbReference>
<feature type="compositionally biased region" description="Basic and acidic residues" evidence="1">
    <location>
        <begin position="96"/>
        <end position="106"/>
    </location>
</feature>
<evidence type="ECO:0000313" key="3">
    <source>
        <dbReference type="Proteomes" id="UP000464495"/>
    </source>
</evidence>
<dbReference type="AlphaFoldDB" id="A0A6P1T0P2"/>
<evidence type="ECO:0000256" key="1">
    <source>
        <dbReference type="SAM" id="MobiDB-lite"/>
    </source>
</evidence>
<reference evidence="2 3" key="1">
    <citation type="submission" date="2019-12" db="EMBL/GenBank/DDBJ databases">
        <title>Complete genome sequence of Algicella marina strain 9Alg 56(T) isolated from the red alga Tichocarpus crinitus.</title>
        <authorList>
            <person name="Kim S.-G."/>
            <person name="Nedashkovskaya O.I."/>
        </authorList>
    </citation>
    <scope>NUCLEOTIDE SEQUENCE [LARGE SCALE GENOMIC DNA]</scope>
    <source>
        <strain evidence="2 3">9Alg 56</strain>
    </source>
</reference>
<keyword evidence="3" id="KW-1185">Reference proteome</keyword>
<sequence>MNTKQGPETPNTQITTISGKPMTLDVDLMAFAHHLDGCDLSDDEKQEYLGIFWNLVMAFVDLGYGLSATQMACGHLSKSFEKEGVLPSDSLQSEPSQDRAEEGARP</sequence>
<organism evidence="2 3">
    <name type="scientific">Algicella marina</name>
    <dbReference type="NCBI Taxonomy" id="2683284"/>
    <lineage>
        <taxon>Bacteria</taxon>
        <taxon>Pseudomonadati</taxon>
        <taxon>Pseudomonadota</taxon>
        <taxon>Alphaproteobacteria</taxon>
        <taxon>Rhodobacterales</taxon>
        <taxon>Paracoccaceae</taxon>
        <taxon>Algicella</taxon>
    </lineage>
</organism>